<feature type="region of interest" description="Disordered" evidence="1">
    <location>
        <begin position="30"/>
        <end position="52"/>
    </location>
</feature>
<dbReference type="AlphaFoldDB" id="A0A238H9H1"/>
<accession>A0A238H9H1</accession>
<gene>
    <name evidence="2" type="ORF">BSIN_4732</name>
</gene>
<organism evidence="2 3">
    <name type="scientific">Burkholderia singularis</name>
    <dbReference type="NCBI Taxonomy" id="1503053"/>
    <lineage>
        <taxon>Bacteria</taxon>
        <taxon>Pseudomonadati</taxon>
        <taxon>Pseudomonadota</taxon>
        <taxon>Betaproteobacteria</taxon>
        <taxon>Burkholderiales</taxon>
        <taxon>Burkholderiaceae</taxon>
        <taxon>Burkholderia</taxon>
        <taxon>pseudomallei group</taxon>
    </lineage>
</organism>
<evidence type="ECO:0000256" key="1">
    <source>
        <dbReference type="SAM" id="MobiDB-lite"/>
    </source>
</evidence>
<reference evidence="2 3" key="1">
    <citation type="submission" date="2017-04" db="EMBL/GenBank/DDBJ databases">
        <authorList>
            <person name="Afonso C.L."/>
            <person name="Miller P.J."/>
            <person name="Scott M.A."/>
            <person name="Spackman E."/>
            <person name="Goraichik I."/>
            <person name="Dimitrov K.M."/>
            <person name="Suarez D.L."/>
            <person name="Swayne D.E."/>
        </authorList>
    </citation>
    <scope>NUCLEOTIDE SEQUENCE [LARGE SCALE GENOMIC DNA]</scope>
    <source>
        <strain evidence="2">LMG 28154</strain>
    </source>
</reference>
<proteinExistence type="predicted"/>
<protein>
    <submittedName>
        <fullName evidence="2">Uncharacterized protein</fullName>
    </submittedName>
</protein>
<evidence type="ECO:0000313" key="3">
    <source>
        <dbReference type="Proteomes" id="UP000198460"/>
    </source>
</evidence>
<dbReference type="Proteomes" id="UP000198460">
    <property type="component" value="Unassembled WGS sequence"/>
</dbReference>
<sequence length="52" mass="5187">MTWRAIRLVWSQAGAAMAGGLPRESGANRHCTASAGGASGAARGGCDARRGT</sequence>
<name>A0A238H9H1_9BURK</name>
<dbReference type="EMBL" id="FXAN01000085">
    <property type="protein sequence ID" value="SMG01974.1"/>
    <property type="molecule type" value="Genomic_DNA"/>
</dbReference>
<evidence type="ECO:0000313" key="2">
    <source>
        <dbReference type="EMBL" id="SMG01974.1"/>
    </source>
</evidence>